<evidence type="ECO:0000313" key="2">
    <source>
        <dbReference type="Proteomes" id="UP000278627"/>
    </source>
</evidence>
<name>A0A0N4T0Z6_BRUPA</name>
<dbReference type="WBParaSite" id="BPAG_0000181301-mRNA-1">
    <property type="protein sequence ID" value="BPAG_0000181301-mRNA-1"/>
    <property type="gene ID" value="BPAG_0000181301"/>
</dbReference>
<evidence type="ECO:0000313" key="3">
    <source>
        <dbReference type="WBParaSite" id="BPAG_0000181301-mRNA-1"/>
    </source>
</evidence>
<protein>
    <submittedName>
        <fullName evidence="1 3">Uncharacterized protein</fullName>
    </submittedName>
</protein>
<accession>A0A0N4T0Z6</accession>
<gene>
    <name evidence="1" type="ORF">BPAG_LOCUS1794</name>
</gene>
<dbReference type="AlphaFoldDB" id="A0A0N4T0Z6"/>
<reference evidence="1 2" key="2">
    <citation type="submission" date="2018-11" db="EMBL/GenBank/DDBJ databases">
        <authorList>
            <consortium name="Pathogen Informatics"/>
        </authorList>
    </citation>
    <scope>NUCLEOTIDE SEQUENCE [LARGE SCALE GENOMIC DNA]</scope>
</reference>
<reference evidence="3" key="1">
    <citation type="submission" date="2017-02" db="UniProtKB">
        <authorList>
            <consortium name="WormBaseParasite"/>
        </authorList>
    </citation>
    <scope>IDENTIFICATION</scope>
</reference>
<keyword evidence="2" id="KW-1185">Reference proteome</keyword>
<organism evidence="3">
    <name type="scientific">Brugia pahangi</name>
    <name type="common">Filarial nematode worm</name>
    <dbReference type="NCBI Taxonomy" id="6280"/>
    <lineage>
        <taxon>Eukaryota</taxon>
        <taxon>Metazoa</taxon>
        <taxon>Ecdysozoa</taxon>
        <taxon>Nematoda</taxon>
        <taxon>Chromadorea</taxon>
        <taxon>Rhabditida</taxon>
        <taxon>Spirurina</taxon>
        <taxon>Spiruromorpha</taxon>
        <taxon>Filarioidea</taxon>
        <taxon>Onchocercidae</taxon>
        <taxon>Brugia</taxon>
    </lineage>
</organism>
<dbReference type="EMBL" id="UZAD01000174">
    <property type="protein sequence ID" value="VDN82980.1"/>
    <property type="molecule type" value="Genomic_DNA"/>
</dbReference>
<proteinExistence type="predicted"/>
<dbReference type="Proteomes" id="UP000278627">
    <property type="component" value="Unassembled WGS sequence"/>
</dbReference>
<sequence length="119" mass="12186">MFEQSLPHLAGKCCCAGGAKPELPSFSPFLPSLPDYSWLLPQSSCCGNIFPSDKKKECGGCGGCGGCGCRCGCGQIAPPPPPPPQPSYKVPPAPAYIASPPPPPPYKLPSLGGGLFGLR</sequence>
<evidence type="ECO:0000313" key="1">
    <source>
        <dbReference type="EMBL" id="VDN82980.1"/>
    </source>
</evidence>